<accession>A0ABN9G8T4</accession>
<organism evidence="2 3">
    <name type="scientific">Staurois parvus</name>
    <dbReference type="NCBI Taxonomy" id="386267"/>
    <lineage>
        <taxon>Eukaryota</taxon>
        <taxon>Metazoa</taxon>
        <taxon>Chordata</taxon>
        <taxon>Craniata</taxon>
        <taxon>Vertebrata</taxon>
        <taxon>Euteleostomi</taxon>
        <taxon>Amphibia</taxon>
        <taxon>Batrachia</taxon>
        <taxon>Anura</taxon>
        <taxon>Neobatrachia</taxon>
        <taxon>Ranoidea</taxon>
        <taxon>Ranidae</taxon>
        <taxon>Staurois</taxon>
    </lineage>
</organism>
<reference evidence="2" key="1">
    <citation type="submission" date="2023-05" db="EMBL/GenBank/DDBJ databases">
        <authorList>
            <person name="Stuckert A."/>
        </authorList>
    </citation>
    <scope>NUCLEOTIDE SEQUENCE</scope>
</reference>
<keyword evidence="1" id="KW-0812">Transmembrane</keyword>
<feature type="transmembrane region" description="Helical" evidence="1">
    <location>
        <begin position="12"/>
        <end position="31"/>
    </location>
</feature>
<evidence type="ECO:0008006" key="4">
    <source>
        <dbReference type="Google" id="ProtNLM"/>
    </source>
</evidence>
<evidence type="ECO:0000256" key="1">
    <source>
        <dbReference type="SAM" id="Phobius"/>
    </source>
</evidence>
<name>A0ABN9G8T4_9NEOB</name>
<evidence type="ECO:0000313" key="3">
    <source>
        <dbReference type="Proteomes" id="UP001162483"/>
    </source>
</evidence>
<keyword evidence="1" id="KW-1133">Transmembrane helix</keyword>
<gene>
    <name evidence="2" type="ORF">SPARVUS_LOCUS13480768</name>
</gene>
<feature type="non-terminal residue" evidence="2">
    <location>
        <position position="80"/>
    </location>
</feature>
<keyword evidence="1" id="KW-0472">Membrane</keyword>
<proteinExistence type="predicted"/>
<dbReference type="Proteomes" id="UP001162483">
    <property type="component" value="Unassembled WGS sequence"/>
</dbReference>
<protein>
    <recommendedName>
        <fullName evidence="4">Secreted protein</fullName>
    </recommendedName>
</protein>
<evidence type="ECO:0000313" key="2">
    <source>
        <dbReference type="EMBL" id="CAI9604560.1"/>
    </source>
</evidence>
<comment type="caution">
    <text evidence="2">The sequence shown here is derived from an EMBL/GenBank/DDBJ whole genome shotgun (WGS) entry which is preliminary data.</text>
</comment>
<keyword evidence="3" id="KW-1185">Reference proteome</keyword>
<dbReference type="EMBL" id="CATNWA010017992">
    <property type="protein sequence ID" value="CAI9604560.1"/>
    <property type="molecule type" value="Genomic_DNA"/>
</dbReference>
<sequence length="80" mass="8306">MTLGRKGLTSGVIKGLTVCCFTVLSVCALLCKHIAFYCSAIQNNAKQCAGADRGEICIVYIQVSPLSVILGRTPGVGGES</sequence>